<sequence length="313" mass="33857">MFNRIALLLILIIAVPYYWLLMDPGPTSVPPRNIDIARLRSLSDSQSGPRPVAIEYAAVATDSRPGTLLVAGGGLRYDETAVLVWRLITPGGDTVINSGLTSEQAMASGFARYHPELQATVDSWLTAARKIAFTSEEIDHVGGLVAHLSENLDLVGKVSGNRDQLKAIRSLSPLTTKSLPAESAILVDQAGYFPIAPGIAAVCTPGHRKGSEMIYVRLQDGREYLFVGDTAPMRRNVEWQRPRSRYEAEWLGAEDRAATLAWIKGLSGLEAREPGLKIVYGHDLGWLTDPVAGPRFAPAAPSPVPVNEGQAAR</sequence>
<organism evidence="2 3">
    <name type="scientific">Novosphingobium fuchskuhlense</name>
    <dbReference type="NCBI Taxonomy" id="1117702"/>
    <lineage>
        <taxon>Bacteria</taxon>
        <taxon>Pseudomonadati</taxon>
        <taxon>Pseudomonadota</taxon>
        <taxon>Alphaproteobacteria</taxon>
        <taxon>Sphingomonadales</taxon>
        <taxon>Sphingomonadaceae</taxon>
        <taxon>Novosphingobium</taxon>
    </lineage>
</organism>
<dbReference type="EMBL" id="LLZS01000007">
    <property type="protein sequence ID" value="KUR71347.1"/>
    <property type="molecule type" value="Genomic_DNA"/>
</dbReference>
<dbReference type="OrthoDB" id="9803916at2"/>
<dbReference type="AlphaFoldDB" id="A0A124JUL9"/>
<dbReference type="InterPro" id="IPR036866">
    <property type="entry name" value="RibonucZ/Hydroxyglut_hydro"/>
</dbReference>
<dbReference type="SUPFAM" id="SSF56281">
    <property type="entry name" value="Metallo-hydrolase/oxidoreductase"/>
    <property type="match status" value="1"/>
</dbReference>
<dbReference type="Proteomes" id="UP000058012">
    <property type="component" value="Unassembled WGS sequence"/>
</dbReference>
<protein>
    <recommendedName>
        <fullName evidence="4">Metallo-beta-lactamase domain-containing protein</fullName>
    </recommendedName>
</protein>
<keyword evidence="1" id="KW-1133">Transmembrane helix</keyword>
<accession>A0A124JUL9</accession>
<dbReference type="Gene3D" id="3.60.15.10">
    <property type="entry name" value="Ribonuclease Z/Hydroxyacylglutathione hydrolase-like"/>
    <property type="match status" value="1"/>
</dbReference>
<name>A0A124JUL9_9SPHN</name>
<gene>
    <name evidence="2" type="ORF">AQZ52_11890</name>
</gene>
<proteinExistence type="predicted"/>
<keyword evidence="1" id="KW-0472">Membrane</keyword>
<dbReference type="STRING" id="1117702.AQZ52_11890"/>
<evidence type="ECO:0000256" key="1">
    <source>
        <dbReference type="SAM" id="Phobius"/>
    </source>
</evidence>
<evidence type="ECO:0000313" key="2">
    <source>
        <dbReference type="EMBL" id="KUR71347.1"/>
    </source>
</evidence>
<comment type="caution">
    <text evidence="2">The sequence shown here is derived from an EMBL/GenBank/DDBJ whole genome shotgun (WGS) entry which is preliminary data.</text>
</comment>
<feature type="transmembrane region" description="Helical" evidence="1">
    <location>
        <begin position="5"/>
        <end position="22"/>
    </location>
</feature>
<reference evidence="2 3" key="1">
    <citation type="submission" date="2015-10" db="EMBL/GenBank/DDBJ databases">
        <title>Draft genome sequence of Novosphingobium fuchskuhlense DSM 25065 isolated from a surface water sample of the southwest basin of Lake Grosse Fuchskuhle.</title>
        <authorList>
            <person name="Ruckert C."/>
            <person name="Winkler A."/>
            <person name="Glaeser J."/>
            <person name="Grossart H.-P."/>
            <person name="Kalinowski J."/>
            <person name="Glaeser S."/>
        </authorList>
    </citation>
    <scope>NUCLEOTIDE SEQUENCE [LARGE SCALE GENOMIC DNA]</scope>
    <source>
        <strain evidence="2 3">FNE08-7</strain>
    </source>
</reference>
<keyword evidence="1" id="KW-0812">Transmembrane</keyword>
<evidence type="ECO:0008006" key="4">
    <source>
        <dbReference type="Google" id="ProtNLM"/>
    </source>
</evidence>
<keyword evidence="3" id="KW-1185">Reference proteome</keyword>
<dbReference type="RefSeq" id="WP_067910894.1">
    <property type="nucleotide sequence ID" value="NZ_KQ954245.1"/>
</dbReference>
<evidence type="ECO:0000313" key="3">
    <source>
        <dbReference type="Proteomes" id="UP000058012"/>
    </source>
</evidence>